<dbReference type="GeneID" id="13165557"/>
<gene>
    <name evidence="1" type="ORF">COPG_00140</name>
</gene>
<organism evidence="1 2">
    <name type="scientific">Colwellia phage 9A</name>
    <dbReference type="NCBI Taxonomy" id="765765"/>
    <lineage>
        <taxon>Viruses</taxon>
        <taxon>Duplodnaviria</taxon>
        <taxon>Heunggongvirae</taxon>
        <taxon>Uroviricota</taxon>
        <taxon>Caudoviricetes</taxon>
        <taxon>Franklinbayvirus</taxon>
        <taxon>Franklinbayvirus fv9A</taxon>
    </lineage>
</organism>
<sequence length="100" mass="11313">MLKSLPANIVHALVLKPVSDKIFNGKIKANIAKLKANDALKELLSARVEYLKDVIEEIEGDHPYILVYHMPTGSITVQDFRTRVYAKGFDQVESFLLKMI</sequence>
<protein>
    <submittedName>
        <fullName evidence="1">Uncharacterized protein</fullName>
    </submittedName>
</protein>
<dbReference type="RefSeq" id="YP_006489326.1">
    <property type="nucleotide sequence ID" value="NC_018088.1"/>
</dbReference>
<keyword evidence="2" id="KW-1185">Reference proteome</keyword>
<name>I3UMM1_9CAUD</name>
<dbReference type="KEGG" id="vg:13165557"/>
<accession>I3UMM1</accession>
<evidence type="ECO:0000313" key="1">
    <source>
        <dbReference type="EMBL" id="AFK66736.1"/>
    </source>
</evidence>
<dbReference type="Proteomes" id="UP000005266">
    <property type="component" value="Segment"/>
</dbReference>
<dbReference type="EMBL" id="HQ317390">
    <property type="protein sequence ID" value="AFK66736.1"/>
    <property type="molecule type" value="Genomic_DNA"/>
</dbReference>
<evidence type="ECO:0000313" key="2">
    <source>
        <dbReference type="Proteomes" id="UP000005266"/>
    </source>
</evidence>
<proteinExistence type="predicted"/>
<reference evidence="1 2" key="1">
    <citation type="journal article" date="2013" name="Extremophiles">
        <title>Genomic analysis of cold-active Colwelliaphage 9A and psychrophilic phage-host interactions.</title>
        <authorList>
            <person name="Colangelo-Lillis J.R."/>
            <person name="Deming J.W."/>
        </authorList>
    </citation>
    <scope>NUCLEOTIDE SEQUENCE [LARGE SCALE GENOMIC DNA]</scope>
    <source>
        <strain evidence="1">9A</strain>
    </source>
</reference>